<evidence type="ECO:0000259" key="6">
    <source>
        <dbReference type="Pfam" id="PF05154"/>
    </source>
</evidence>
<gene>
    <name evidence="7" type="ORF">GO986_16225</name>
</gene>
<proteinExistence type="predicted"/>
<sequence length="88" mass="9734">MSQKKDSTVYLLLALFLGGLGVHHFYLGRTTAGVLHLVFCWTLVPVFLSIAHAINSSKAVRERNMEIAQRLAVGLNVPVDELLKIAFL</sequence>
<comment type="caution">
    <text evidence="7">The sequence shown here is derived from an EMBL/GenBank/DDBJ whole genome shotgun (WGS) entry which is preliminary data.</text>
</comment>
<keyword evidence="8" id="KW-1185">Reference proteome</keyword>
<feature type="transmembrane region" description="Helical" evidence="5">
    <location>
        <begin position="33"/>
        <end position="54"/>
    </location>
</feature>
<organism evidence="7 8">
    <name type="scientific">Deinococcus arboris</name>
    <dbReference type="NCBI Taxonomy" id="2682977"/>
    <lineage>
        <taxon>Bacteria</taxon>
        <taxon>Thermotogati</taxon>
        <taxon>Deinococcota</taxon>
        <taxon>Deinococci</taxon>
        <taxon>Deinococcales</taxon>
        <taxon>Deinococcaceae</taxon>
        <taxon>Deinococcus</taxon>
    </lineage>
</organism>
<dbReference type="GO" id="GO:0016020">
    <property type="term" value="C:membrane"/>
    <property type="evidence" value="ECO:0007669"/>
    <property type="project" value="UniProtKB-SubCell"/>
</dbReference>
<evidence type="ECO:0000313" key="7">
    <source>
        <dbReference type="EMBL" id="MVN88293.1"/>
    </source>
</evidence>
<keyword evidence="3 5" id="KW-1133">Transmembrane helix</keyword>
<protein>
    <submittedName>
        <fullName evidence="7">NINE protein</fullName>
    </submittedName>
</protein>
<evidence type="ECO:0000256" key="1">
    <source>
        <dbReference type="ARBA" id="ARBA00004141"/>
    </source>
</evidence>
<name>A0A7C9HT75_9DEIO</name>
<evidence type="ECO:0000256" key="2">
    <source>
        <dbReference type="ARBA" id="ARBA00022692"/>
    </source>
</evidence>
<keyword evidence="2 5" id="KW-0812">Transmembrane</keyword>
<evidence type="ECO:0000256" key="5">
    <source>
        <dbReference type="SAM" id="Phobius"/>
    </source>
</evidence>
<feature type="domain" description="TM2" evidence="6">
    <location>
        <begin position="3"/>
        <end position="51"/>
    </location>
</feature>
<dbReference type="EMBL" id="WQLB01000026">
    <property type="protein sequence ID" value="MVN88293.1"/>
    <property type="molecule type" value="Genomic_DNA"/>
</dbReference>
<evidence type="ECO:0000256" key="3">
    <source>
        <dbReference type="ARBA" id="ARBA00022989"/>
    </source>
</evidence>
<dbReference type="AlphaFoldDB" id="A0A7C9HT75"/>
<evidence type="ECO:0000256" key="4">
    <source>
        <dbReference type="ARBA" id="ARBA00023136"/>
    </source>
</evidence>
<evidence type="ECO:0000313" key="8">
    <source>
        <dbReference type="Proteomes" id="UP000483286"/>
    </source>
</evidence>
<accession>A0A7C9HT75</accession>
<keyword evidence="4 5" id="KW-0472">Membrane</keyword>
<dbReference type="Proteomes" id="UP000483286">
    <property type="component" value="Unassembled WGS sequence"/>
</dbReference>
<reference evidence="7 8" key="1">
    <citation type="submission" date="2019-12" db="EMBL/GenBank/DDBJ databases">
        <title>Deinococcus sp. HMF7620 Genome sequencing and assembly.</title>
        <authorList>
            <person name="Kang H."/>
            <person name="Kim H."/>
            <person name="Joh K."/>
        </authorList>
    </citation>
    <scope>NUCLEOTIDE SEQUENCE [LARGE SCALE GENOMIC DNA]</scope>
    <source>
        <strain evidence="7 8">HMF7620</strain>
    </source>
</reference>
<dbReference type="Pfam" id="PF05154">
    <property type="entry name" value="TM2"/>
    <property type="match status" value="1"/>
</dbReference>
<dbReference type="InterPro" id="IPR007829">
    <property type="entry name" value="TM2"/>
</dbReference>
<comment type="subcellular location">
    <subcellularLocation>
        <location evidence="1">Membrane</location>
        <topology evidence="1">Multi-pass membrane protein</topology>
    </subcellularLocation>
</comment>
<feature type="transmembrane region" description="Helical" evidence="5">
    <location>
        <begin position="7"/>
        <end position="27"/>
    </location>
</feature>